<accession>A0ABU1IQE2</accession>
<keyword evidence="3 8" id="KW-1003">Cell membrane</keyword>
<keyword evidence="7 8" id="KW-0472">Membrane</keyword>
<dbReference type="SUPFAM" id="SSF52540">
    <property type="entry name" value="P-loop containing nucleoside triphosphate hydrolases"/>
    <property type="match status" value="1"/>
</dbReference>
<dbReference type="Pfam" id="PF00005">
    <property type="entry name" value="ABC_tran"/>
    <property type="match status" value="1"/>
</dbReference>
<dbReference type="SMART" id="SM00382">
    <property type="entry name" value="AAA"/>
    <property type="match status" value="1"/>
</dbReference>
<dbReference type="Gene3D" id="3.40.50.300">
    <property type="entry name" value="P-loop containing nucleotide triphosphate hydrolases"/>
    <property type="match status" value="1"/>
</dbReference>
<evidence type="ECO:0000256" key="7">
    <source>
        <dbReference type="ARBA" id="ARBA00023136"/>
    </source>
</evidence>
<dbReference type="PANTHER" id="PTHR43553">
    <property type="entry name" value="HEAVY METAL TRANSPORTER"/>
    <property type="match status" value="1"/>
</dbReference>
<dbReference type="GO" id="GO:0005524">
    <property type="term" value="F:ATP binding"/>
    <property type="evidence" value="ECO:0007669"/>
    <property type="project" value="UniProtKB-KW"/>
</dbReference>
<comment type="subcellular location">
    <subcellularLocation>
        <location evidence="1 8">Cell membrane</location>
        <topology evidence="1 8">Peripheral membrane protein</topology>
    </subcellularLocation>
</comment>
<dbReference type="InterPro" id="IPR003593">
    <property type="entry name" value="AAA+_ATPase"/>
</dbReference>
<evidence type="ECO:0000256" key="8">
    <source>
        <dbReference type="RuleBase" id="RU365104"/>
    </source>
</evidence>
<proteinExistence type="inferred from homology"/>
<evidence type="ECO:0000256" key="1">
    <source>
        <dbReference type="ARBA" id="ARBA00004202"/>
    </source>
</evidence>
<dbReference type="CDD" id="cd03225">
    <property type="entry name" value="ABC_cobalt_CbiO_domain1"/>
    <property type="match status" value="1"/>
</dbReference>
<evidence type="ECO:0000313" key="10">
    <source>
        <dbReference type="EMBL" id="MDR6226926.1"/>
    </source>
</evidence>
<evidence type="ECO:0000256" key="3">
    <source>
        <dbReference type="ARBA" id="ARBA00022475"/>
    </source>
</evidence>
<protein>
    <recommendedName>
        <fullName evidence="8">Energy-coupling factor transporter ATP-binding protein EcfA2</fullName>
        <ecNumber evidence="8">7.-.-.-</ecNumber>
    </recommendedName>
</protein>
<keyword evidence="6" id="KW-1278">Translocase</keyword>
<dbReference type="GO" id="GO:0016787">
    <property type="term" value="F:hydrolase activity"/>
    <property type="evidence" value="ECO:0007669"/>
    <property type="project" value="UniProtKB-KW"/>
</dbReference>
<dbReference type="EMBL" id="JAVDQG010000007">
    <property type="protein sequence ID" value="MDR6226926.1"/>
    <property type="molecule type" value="Genomic_DNA"/>
</dbReference>
<comment type="subunit">
    <text evidence="8">Forms a stable energy-coupling factor (ECF) transporter complex composed of 2 membrane-embedded substrate-binding proteins (S component), 2 ATP-binding proteins (A component) and 2 transmembrane proteins (T component).</text>
</comment>
<dbReference type="InterPro" id="IPR015856">
    <property type="entry name" value="ABC_transpr_CbiO/EcfA_su"/>
</dbReference>
<dbReference type="PROSITE" id="PS50893">
    <property type="entry name" value="ABC_TRANSPORTER_2"/>
    <property type="match status" value="1"/>
</dbReference>
<dbReference type="InterPro" id="IPR027417">
    <property type="entry name" value="P-loop_NTPase"/>
</dbReference>
<dbReference type="EC" id="7.-.-.-" evidence="8"/>
<evidence type="ECO:0000256" key="5">
    <source>
        <dbReference type="ARBA" id="ARBA00022840"/>
    </source>
</evidence>
<dbReference type="InterPro" id="IPR003439">
    <property type="entry name" value="ABC_transporter-like_ATP-bd"/>
</dbReference>
<reference evidence="10 11" key="1">
    <citation type="submission" date="2023-07" db="EMBL/GenBank/DDBJ databases">
        <title>Genomic Encyclopedia of Type Strains, Phase IV (KMG-IV): sequencing the most valuable type-strain genomes for metagenomic binning, comparative biology and taxonomic classification.</title>
        <authorList>
            <person name="Goeker M."/>
        </authorList>
    </citation>
    <scope>NUCLEOTIDE SEQUENCE [LARGE SCALE GENOMIC DNA]</scope>
    <source>
        <strain evidence="10 11">DSM 45903</strain>
    </source>
</reference>
<dbReference type="PROSITE" id="PS00211">
    <property type="entry name" value="ABC_TRANSPORTER_1"/>
    <property type="match status" value="1"/>
</dbReference>
<keyword evidence="10" id="KW-0378">Hydrolase</keyword>
<evidence type="ECO:0000259" key="9">
    <source>
        <dbReference type="PROSITE" id="PS50893"/>
    </source>
</evidence>
<keyword evidence="4 8" id="KW-0547">Nucleotide-binding</keyword>
<keyword evidence="11" id="KW-1185">Reference proteome</keyword>
<evidence type="ECO:0000256" key="6">
    <source>
        <dbReference type="ARBA" id="ARBA00022967"/>
    </source>
</evidence>
<organism evidence="10 11">
    <name type="scientific">Desmospora profundinema</name>
    <dbReference type="NCBI Taxonomy" id="1571184"/>
    <lineage>
        <taxon>Bacteria</taxon>
        <taxon>Bacillati</taxon>
        <taxon>Bacillota</taxon>
        <taxon>Bacilli</taxon>
        <taxon>Bacillales</taxon>
        <taxon>Thermoactinomycetaceae</taxon>
        <taxon>Desmospora</taxon>
    </lineage>
</organism>
<sequence>MGIVITHLSHVYMKGTPYAKLALTDINLEIPSGAYVGVIGATGSGKSTLVQHIAGLLRPTSGQIQIGDTEITPDTKDLSMLRGRVGVVFQYPEHQLFEETVAKDVAFGPRNLGLPSEEIERRVIEALEWVGLAKELASRSPFQLSGGQMRRAAIAGVLAMHPDVLILDEPTAGLDPAGQRELLNRIYTLHRERKMTVILVSHSMDDVARYAETLFVMAGGRVVLRGSTEGVLQQADRLREWDLGEPEAARIAGRLNQRLDPPLRLDRFTPESLIDAVLERVKKGERG</sequence>
<dbReference type="InterPro" id="IPR017871">
    <property type="entry name" value="ABC_transporter-like_CS"/>
</dbReference>
<keyword evidence="5 8" id="KW-0067">ATP-binding</keyword>
<keyword evidence="2 8" id="KW-0813">Transport</keyword>
<evidence type="ECO:0000256" key="2">
    <source>
        <dbReference type="ARBA" id="ARBA00022448"/>
    </source>
</evidence>
<dbReference type="PANTHER" id="PTHR43553:SF27">
    <property type="entry name" value="ENERGY-COUPLING FACTOR TRANSPORTER ATP-BINDING PROTEIN ECFA2"/>
    <property type="match status" value="1"/>
</dbReference>
<evidence type="ECO:0000313" key="11">
    <source>
        <dbReference type="Proteomes" id="UP001185012"/>
    </source>
</evidence>
<dbReference type="Proteomes" id="UP001185012">
    <property type="component" value="Unassembled WGS sequence"/>
</dbReference>
<dbReference type="InterPro" id="IPR050095">
    <property type="entry name" value="ECF_ABC_transporter_ATP-bd"/>
</dbReference>
<feature type="domain" description="ABC transporter" evidence="9">
    <location>
        <begin position="6"/>
        <end position="244"/>
    </location>
</feature>
<gene>
    <name evidence="10" type="ORF">JOE21_002938</name>
</gene>
<name>A0ABU1IQE2_9BACL</name>
<dbReference type="NCBIfam" id="TIGR04521">
    <property type="entry name" value="ECF_ATPase_2"/>
    <property type="match status" value="1"/>
</dbReference>
<comment type="function">
    <text evidence="8">ATP-binding (A) component of a common energy-coupling factor (ECF) ABC-transporter complex.</text>
</comment>
<dbReference type="RefSeq" id="WP_309867506.1">
    <property type="nucleotide sequence ID" value="NZ_JAVDQG010000007.1"/>
</dbReference>
<dbReference type="InterPro" id="IPR030946">
    <property type="entry name" value="EcfA2"/>
</dbReference>
<evidence type="ECO:0000256" key="4">
    <source>
        <dbReference type="ARBA" id="ARBA00022741"/>
    </source>
</evidence>
<comment type="similarity">
    <text evidence="8">Belongs to the ABC transporter superfamily. Energy-coupling factor EcfA family.</text>
</comment>
<comment type="caution">
    <text evidence="10">The sequence shown here is derived from an EMBL/GenBank/DDBJ whole genome shotgun (WGS) entry which is preliminary data.</text>
</comment>